<evidence type="ECO:0000256" key="3">
    <source>
        <dbReference type="ARBA" id="ARBA00022475"/>
    </source>
</evidence>
<organism evidence="9 10">
    <name type="scientific">Promicromonospora sukumoe</name>
    <dbReference type="NCBI Taxonomy" id="88382"/>
    <lineage>
        <taxon>Bacteria</taxon>
        <taxon>Bacillati</taxon>
        <taxon>Actinomycetota</taxon>
        <taxon>Actinomycetes</taxon>
        <taxon>Micrococcales</taxon>
        <taxon>Promicromonosporaceae</taxon>
        <taxon>Promicromonospora</taxon>
    </lineage>
</organism>
<dbReference type="CDD" id="cd06261">
    <property type="entry name" value="TM_PBP2"/>
    <property type="match status" value="1"/>
</dbReference>
<dbReference type="GO" id="GO:0005886">
    <property type="term" value="C:plasma membrane"/>
    <property type="evidence" value="ECO:0007669"/>
    <property type="project" value="UniProtKB-SubCell"/>
</dbReference>
<proteinExistence type="inferred from homology"/>
<evidence type="ECO:0000256" key="7">
    <source>
        <dbReference type="RuleBase" id="RU363032"/>
    </source>
</evidence>
<keyword evidence="2 7" id="KW-0813">Transport</keyword>
<keyword evidence="3" id="KW-1003">Cell membrane</keyword>
<feature type="domain" description="ABC transmembrane type-1" evidence="8">
    <location>
        <begin position="106"/>
        <end position="324"/>
    </location>
</feature>
<feature type="transmembrane region" description="Helical" evidence="7">
    <location>
        <begin position="112"/>
        <end position="131"/>
    </location>
</feature>
<dbReference type="Pfam" id="PF00528">
    <property type="entry name" value="BPD_transp_1"/>
    <property type="match status" value="1"/>
</dbReference>
<feature type="transmembrane region" description="Helical" evidence="7">
    <location>
        <begin position="259"/>
        <end position="281"/>
    </location>
</feature>
<dbReference type="PANTHER" id="PTHR43163">
    <property type="entry name" value="DIPEPTIDE TRANSPORT SYSTEM PERMEASE PROTEIN DPPB-RELATED"/>
    <property type="match status" value="1"/>
</dbReference>
<evidence type="ECO:0000259" key="8">
    <source>
        <dbReference type="PROSITE" id="PS50928"/>
    </source>
</evidence>
<comment type="caution">
    <text evidence="9">The sequence shown here is derived from an EMBL/GenBank/DDBJ whole genome shotgun (WGS) entry which is preliminary data.</text>
</comment>
<feature type="transmembrane region" description="Helical" evidence="7">
    <location>
        <begin position="198"/>
        <end position="220"/>
    </location>
</feature>
<gene>
    <name evidence="9" type="ORF">FHX71_004098</name>
</gene>
<keyword evidence="5 7" id="KW-1133">Transmembrane helix</keyword>
<dbReference type="AlphaFoldDB" id="A0A7W3JC43"/>
<comment type="subcellular location">
    <subcellularLocation>
        <location evidence="1 7">Cell membrane</location>
        <topology evidence="1 7">Multi-pass membrane protein</topology>
    </subcellularLocation>
</comment>
<name>A0A7W3JC43_9MICO</name>
<dbReference type="InterPro" id="IPR000515">
    <property type="entry name" value="MetI-like"/>
</dbReference>
<protein>
    <submittedName>
        <fullName evidence="9">ABC-type dipeptide/oligopeptide/nickel transport system permease component</fullName>
    </submittedName>
</protein>
<comment type="similarity">
    <text evidence="7">Belongs to the binding-protein-dependent transport system permease family.</text>
</comment>
<feature type="transmembrane region" description="Helical" evidence="7">
    <location>
        <begin position="143"/>
        <end position="162"/>
    </location>
</feature>
<dbReference type="PROSITE" id="PS50928">
    <property type="entry name" value="ABC_TM1"/>
    <property type="match status" value="1"/>
</dbReference>
<keyword evidence="10" id="KW-1185">Reference proteome</keyword>
<dbReference type="PANTHER" id="PTHR43163:SF7">
    <property type="entry name" value="DIPEPTIDE-TRANSPORT INTEGRAL MEMBRANE PROTEIN ABC TRANSPORTER DPPB-RELATED"/>
    <property type="match status" value="1"/>
</dbReference>
<evidence type="ECO:0000256" key="2">
    <source>
        <dbReference type="ARBA" id="ARBA00022448"/>
    </source>
</evidence>
<dbReference type="SUPFAM" id="SSF161098">
    <property type="entry name" value="MetI-like"/>
    <property type="match status" value="1"/>
</dbReference>
<evidence type="ECO:0000256" key="6">
    <source>
        <dbReference type="ARBA" id="ARBA00023136"/>
    </source>
</evidence>
<dbReference type="EMBL" id="JACGWV010000002">
    <property type="protein sequence ID" value="MBA8810122.1"/>
    <property type="molecule type" value="Genomic_DNA"/>
</dbReference>
<evidence type="ECO:0000256" key="5">
    <source>
        <dbReference type="ARBA" id="ARBA00022989"/>
    </source>
</evidence>
<reference evidence="9 10" key="1">
    <citation type="submission" date="2020-07" db="EMBL/GenBank/DDBJ databases">
        <title>Sequencing the genomes of 1000 actinobacteria strains.</title>
        <authorList>
            <person name="Klenk H.-P."/>
        </authorList>
    </citation>
    <scope>NUCLEOTIDE SEQUENCE [LARGE SCALE GENOMIC DNA]</scope>
    <source>
        <strain evidence="9 10">DSM 44121</strain>
    </source>
</reference>
<dbReference type="RefSeq" id="WP_182619271.1">
    <property type="nucleotide sequence ID" value="NZ_JACGWV010000002.1"/>
</dbReference>
<evidence type="ECO:0000256" key="1">
    <source>
        <dbReference type="ARBA" id="ARBA00004651"/>
    </source>
</evidence>
<feature type="transmembrane region" description="Helical" evidence="7">
    <location>
        <begin position="301"/>
        <end position="327"/>
    </location>
</feature>
<feature type="transmembrane region" description="Helical" evidence="7">
    <location>
        <begin position="12"/>
        <end position="33"/>
    </location>
</feature>
<evidence type="ECO:0000313" key="10">
    <source>
        <dbReference type="Proteomes" id="UP000540568"/>
    </source>
</evidence>
<evidence type="ECO:0000256" key="4">
    <source>
        <dbReference type="ARBA" id="ARBA00022692"/>
    </source>
</evidence>
<dbReference type="InterPro" id="IPR035906">
    <property type="entry name" value="MetI-like_sf"/>
</dbReference>
<keyword evidence="6 7" id="KW-0472">Membrane</keyword>
<dbReference type="Gene3D" id="1.10.3720.10">
    <property type="entry name" value="MetI-like"/>
    <property type="match status" value="1"/>
</dbReference>
<dbReference type="GO" id="GO:0055085">
    <property type="term" value="P:transmembrane transport"/>
    <property type="evidence" value="ECO:0007669"/>
    <property type="project" value="InterPro"/>
</dbReference>
<sequence>MGRYVLRRVVQAVGMLFLVMFVLHLLTTLAIQLNGNPALAFFGDKIPSPAQVAAVEQRFGLDDPCYDQPGNPCLGPFAERLGQYAQGDLGTNLRGREVTDIVAAAAPNTLRLFVMVTITWLVLGMVLGSVAARWRGSPSDHGIRLTSVLIDALPVFVLLLVYKEIVTVPLSGWAKDTFGEDSWPPYWFKPSFDPEHPWATVAVPGILLGLAGSAAFIRLVRASQLESYGGDHVRTARSKGLGEGRVVVHHVVRNSSIPVVTAVGLTFAEALSGAVITEGIMNIYGMGGVLWDAVQSSDVGLVLGIVTILTAVTVVVMIVVDIAYAALDPRIRYE</sequence>
<evidence type="ECO:0000313" key="9">
    <source>
        <dbReference type="EMBL" id="MBA8810122.1"/>
    </source>
</evidence>
<accession>A0A7W3JC43</accession>
<keyword evidence="4 7" id="KW-0812">Transmembrane</keyword>
<dbReference type="Proteomes" id="UP000540568">
    <property type="component" value="Unassembled WGS sequence"/>
</dbReference>